<dbReference type="AlphaFoldDB" id="S4RPU4"/>
<keyword evidence="8 10" id="KW-1133">Transmembrane helix</keyword>
<sequence>MPVVLVDSYYYGKLVCAPLNIILYNVFTPHGPDLYGTEPWTFYFVNGFLNFNIAFPLALLALPLAMLTESLLSKYNIQHLGRPYWLSLSPFYLWLLVFIAQPHKEERFMFPVFPLVCLHGAVALSALQKCYHFTFWRYRLEHYTHSSQWLALSALALFSVLSASRTLAQFKGYHAPLDLFTEFHRVAADPSIHTLAEGKTVNVCIGKEWHRFPTHFLLPEANWKLQFIASEFRGQLPKPYPPGDDATRIVPSHMNDQNREEASRYVDVKQCHYLVDLDRDVETEREPRYATRTEEWSVVAYRPFLDAASSSKLLRAFYVPFLSSQHVVYRNYTILKTRRTGPGKKKRMR</sequence>
<dbReference type="Ensembl" id="ENSPMAT00000007262.1">
    <property type="protein sequence ID" value="ENSPMAP00000007230.1"/>
    <property type="gene ID" value="ENSPMAG00000006555.1"/>
</dbReference>
<name>S4RPU4_PETMA</name>
<evidence type="ECO:0000256" key="10">
    <source>
        <dbReference type="RuleBase" id="RU363075"/>
    </source>
</evidence>
<keyword evidence="9 10" id="KW-0472">Membrane</keyword>
<comment type="subcellular location">
    <subcellularLocation>
        <location evidence="1 10">Endoplasmic reticulum membrane</location>
        <topology evidence="1 10">Multi-pass membrane protein</topology>
    </subcellularLocation>
</comment>
<evidence type="ECO:0000256" key="1">
    <source>
        <dbReference type="ARBA" id="ARBA00004477"/>
    </source>
</evidence>
<dbReference type="PANTHER" id="PTHR22760:SF2">
    <property type="entry name" value="ALPHA-1,2-MANNOSYLTRANSFERASE ALG9"/>
    <property type="match status" value="1"/>
</dbReference>
<dbReference type="STRING" id="7757.ENSPMAP00000007230"/>
<comment type="pathway">
    <text evidence="2">Protein modification; protein glycosylation.</text>
</comment>
<feature type="transmembrane region" description="Helical" evidence="10">
    <location>
        <begin position="108"/>
        <end position="127"/>
    </location>
</feature>
<dbReference type="HOGENOM" id="CLU_058646_0_0_1"/>
<organism evidence="11">
    <name type="scientific">Petromyzon marinus</name>
    <name type="common">Sea lamprey</name>
    <dbReference type="NCBI Taxonomy" id="7757"/>
    <lineage>
        <taxon>Eukaryota</taxon>
        <taxon>Metazoa</taxon>
        <taxon>Chordata</taxon>
        <taxon>Craniata</taxon>
        <taxon>Vertebrata</taxon>
        <taxon>Cyclostomata</taxon>
        <taxon>Hyperoartia</taxon>
        <taxon>Petromyzontiformes</taxon>
        <taxon>Petromyzontidae</taxon>
        <taxon>Petromyzon</taxon>
    </lineage>
</organism>
<evidence type="ECO:0000256" key="6">
    <source>
        <dbReference type="ARBA" id="ARBA00022692"/>
    </source>
</evidence>
<comment type="similarity">
    <text evidence="3 10">Belongs to the glycosyltransferase 22 family.</text>
</comment>
<comment type="caution">
    <text evidence="10">Lacks conserved residue(s) required for the propagation of feature annotation.</text>
</comment>
<dbReference type="PANTHER" id="PTHR22760">
    <property type="entry name" value="GLYCOSYLTRANSFERASE"/>
    <property type="match status" value="1"/>
</dbReference>
<reference evidence="11" key="2">
    <citation type="submission" date="2025-09" db="UniProtKB">
        <authorList>
            <consortium name="Ensembl"/>
        </authorList>
    </citation>
    <scope>IDENTIFICATION</scope>
</reference>
<evidence type="ECO:0000256" key="9">
    <source>
        <dbReference type="ARBA" id="ARBA00023136"/>
    </source>
</evidence>
<proteinExistence type="inferred from homology"/>
<keyword evidence="4 10" id="KW-0328">Glycosyltransferase</keyword>
<evidence type="ECO:0000256" key="2">
    <source>
        <dbReference type="ARBA" id="ARBA00004922"/>
    </source>
</evidence>
<dbReference type="GO" id="GO:0005789">
    <property type="term" value="C:endoplasmic reticulum membrane"/>
    <property type="evidence" value="ECO:0007669"/>
    <property type="project" value="UniProtKB-SubCell"/>
</dbReference>
<dbReference type="OMA" id="HEPTEMN"/>
<dbReference type="GO" id="GO:0000026">
    <property type="term" value="F:alpha-1,2-mannosyltransferase activity"/>
    <property type="evidence" value="ECO:0007669"/>
    <property type="project" value="TreeGrafter"/>
</dbReference>
<protein>
    <recommendedName>
        <fullName evidence="10">Mannosyltransferase</fullName>
        <ecNumber evidence="10">2.4.1.-</ecNumber>
    </recommendedName>
</protein>
<accession>S4RPU4</accession>
<dbReference type="EC" id="2.4.1.-" evidence="10"/>
<feature type="transmembrane region" description="Helical" evidence="10">
    <location>
        <begin position="84"/>
        <end position="102"/>
    </location>
</feature>
<dbReference type="GeneTree" id="ENSGT00950000183090"/>
<reference evidence="11" key="1">
    <citation type="submission" date="2025-08" db="UniProtKB">
        <authorList>
            <consortium name="Ensembl"/>
        </authorList>
    </citation>
    <scope>IDENTIFICATION</scope>
</reference>
<evidence type="ECO:0000256" key="3">
    <source>
        <dbReference type="ARBA" id="ARBA00007063"/>
    </source>
</evidence>
<dbReference type="GO" id="GO:0006487">
    <property type="term" value="P:protein N-linked glycosylation"/>
    <property type="evidence" value="ECO:0007669"/>
    <property type="project" value="TreeGrafter"/>
</dbReference>
<dbReference type="UniPathway" id="UPA00378"/>
<keyword evidence="7 10" id="KW-0256">Endoplasmic reticulum</keyword>
<evidence type="ECO:0000256" key="4">
    <source>
        <dbReference type="ARBA" id="ARBA00022676"/>
    </source>
</evidence>
<dbReference type="Pfam" id="PF03901">
    <property type="entry name" value="Glyco_transf_22"/>
    <property type="match status" value="1"/>
</dbReference>
<keyword evidence="5" id="KW-0808">Transferase</keyword>
<keyword evidence="6 10" id="KW-0812">Transmembrane</keyword>
<evidence type="ECO:0000256" key="8">
    <source>
        <dbReference type="ARBA" id="ARBA00022989"/>
    </source>
</evidence>
<dbReference type="InterPro" id="IPR005599">
    <property type="entry name" value="GPI_mannosylTrfase"/>
</dbReference>
<evidence type="ECO:0000313" key="11">
    <source>
        <dbReference type="Ensembl" id="ENSPMAP00000007230.1"/>
    </source>
</evidence>
<evidence type="ECO:0000256" key="7">
    <source>
        <dbReference type="ARBA" id="ARBA00022824"/>
    </source>
</evidence>
<evidence type="ECO:0000256" key="5">
    <source>
        <dbReference type="ARBA" id="ARBA00022679"/>
    </source>
</evidence>